<name>A0AAE1A8Y1_9GAST</name>
<organism evidence="1 2">
    <name type="scientific">Elysia crispata</name>
    <name type="common">lettuce slug</name>
    <dbReference type="NCBI Taxonomy" id="231223"/>
    <lineage>
        <taxon>Eukaryota</taxon>
        <taxon>Metazoa</taxon>
        <taxon>Spiralia</taxon>
        <taxon>Lophotrochozoa</taxon>
        <taxon>Mollusca</taxon>
        <taxon>Gastropoda</taxon>
        <taxon>Heterobranchia</taxon>
        <taxon>Euthyneura</taxon>
        <taxon>Panpulmonata</taxon>
        <taxon>Sacoglossa</taxon>
        <taxon>Placobranchoidea</taxon>
        <taxon>Plakobranchidae</taxon>
        <taxon>Elysia</taxon>
    </lineage>
</organism>
<comment type="caution">
    <text evidence="1">The sequence shown here is derived from an EMBL/GenBank/DDBJ whole genome shotgun (WGS) entry which is preliminary data.</text>
</comment>
<accession>A0AAE1A8Y1</accession>
<evidence type="ECO:0000313" key="1">
    <source>
        <dbReference type="EMBL" id="KAK3783175.1"/>
    </source>
</evidence>
<protein>
    <submittedName>
        <fullName evidence="1">Uncharacterized protein</fullName>
    </submittedName>
</protein>
<dbReference type="AlphaFoldDB" id="A0AAE1A8Y1"/>
<keyword evidence="2" id="KW-1185">Reference proteome</keyword>
<sequence>MVYTPTTPIASRLRVTRCEGAALPDKSDTRQSLQPRPLVGYAFWERYNSYPACLLPSFSVSLVTRMCFLCRRVVDAKLIVAIKLVWLVKVSGATRQTFSAAQHLFYLEVFKLGLEIVTAPARLERVRRPRDAEAVDFLYTELKGRNSSALAREARSHLEVCCKAVSDCRYPLKRQAWRKSLNSTILTGLIFKPKSIAETVTRRDTLSALDPGCWGWHGGDLLASTATEARGPVESAATDRRES</sequence>
<dbReference type="Proteomes" id="UP001283361">
    <property type="component" value="Unassembled WGS sequence"/>
</dbReference>
<gene>
    <name evidence="1" type="ORF">RRG08_046969</name>
</gene>
<reference evidence="1" key="1">
    <citation type="journal article" date="2023" name="G3 (Bethesda)">
        <title>A reference genome for the long-term kleptoplast-retaining sea slug Elysia crispata morphotype clarki.</title>
        <authorList>
            <person name="Eastman K.E."/>
            <person name="Pendleton A.L."/>
            <person name="Shaikh M.A."/>
            <person name="Suttiyut T."/>
            <person name="Ogas R."/>
            <person name="Tomko P."/>
            <person name="Gavelis G."/>
            <person name="Widhalm J.R."/>
            <person name="Wisecaver J.H."/>
        </authorList>
    </citation>
    <scope>NUCLEOTIDE SEQUENCE</scope>
    <source>
        <strain evidence="1">ECLA1</strain>
    </source>
</reference>
<dbReference type="EMBL" id="JAWDGP010002436">
    <property type="protein sequence ID" value="KAK3783175.1"/>
    <property type="molecule type" value="Genomic_DNA"/>
</dbReference>
<evidence type="ECO:0000313" key="2">
    <source>
        <dbReference type="Proteomes" id="UP001283361"/>
    </source>
</evidence>
<proteinExistence type="predicted"/>